<accession>A0A7S8EDM7</accession>
<dbReference type="InterPro" id="IPR050682">
    <property type="entry name" value="ModA/WtpA"/>
</dbReference>
<keyword evidence="2 4" id="KW-0479">Metal-binding</keyword>
<dbReference type="InterPro" id="IPR005950">
    <property type="entry name" value="ModA"/>
</dbReference>
<feature type="binding site" evidence="4">
    <location>
        <position position="142"/>
    </location>
    <ligand>
        <name>molybdate</name>
        <dbReference type="ChEBI" id="CHEBI:36264"/>
    </ligand>
</feature>
<keyword evidence="4" id="KW-0500">Molybdenum</keyword>
<dbReference type="SUPFAM" id="SSF53850">
    <property type="entry name" value="Periplasmic binding protein-like II"/>
    <property type="match status" value="1"/>
</dbReference>
<comment type="similarity">
    <text evidence="1">Belongs to the bacterial solute-binding protein ModA family.</text>
</comment>
<dbReference type="AlphaFoldDB" id="A0A7S8EDM7"/>
<feature type="binding site" evidence="4">
    <location>
        <position position="160"/>
    </location>
    <ligand>
        <name>molybdate</name>
        <dbReference type="ChEBI" id="CHEBI:36264"/>
    </ligand>
</feature>
<dbReference type="PANTHER" id="PTHR30632">
    <property type="entry name" value="MOLYBDATE-BINDING PERIPLASMIC PROTEIN"/>
    <property type="match status" value="1"/>
</dbReference>
<evidence type="ECO:0000256" key="4">
    <source>
        <dbReference type="PIRSR" id="PIRSR004846-1"/>
    </source>
</evidence>
<dbReference type="Gene3D" id="3.40.190.10">
    <property type="entry name" value="Periplasmic binding protein-like II"/>
    <property type="match status" value="2"/>
</dbReference>
<reference evidence="5 6" key="1">
    <citation type="submission" date="2020-02" db="EMBL/GenBank/DDBJ databases">
        <authorList>
            <person name="Zheng R.K."/>
            <person name="Sun C.M."/>
        </authorList>
    </citation>
    <scope>NUCLEOTIDE SEQUENCE [LARGE SCALE GENOMIC DNA]</scope>
    <source>
        <strain evidence="6">rifampicinis</strain>
    </source>
</reference>
<name>A0A7S8EDM7_9CHLR</name>
<dbReference type="NCBIfam" id="TIGR01256">
    <property type="entry name" value="modA"/>
    <property type="match status" value="1"/>
</dbReference>
<evidence type="ECO:0000313" key="5">
    <source>
        <dbReference type="EMBL" id="QPC85022.1"/>
    </source>
</evidence>
<organism evidence="5 6">
    <name type="scientific">Phototrophicus methaneseepsis</name>
    <dbReference type="NCBI Taxonomy" id="2710758"/>
    <lineage>
        <taxon>Bacteria</taxon>
        <taxon>Bacillati</taxon>
        <taxon>Chloroflexota</taxon>
        <taxon>Candidatus Thermofontia</taxon>
        <taxon>Phototrophicales</taxon>
        <taxon>Phototrophicaceae</taxon>
        <taxon>Phototrophicus</taxon>
    </lineage>
</organism>
<protein>
    <submittedName>
        <fullName evidence="5">Molybdate ABC transporter substrate-binding protein</fullName>
    </submittedName>
</protein>
<dbReference type="GO" id="GO:0015689">
    <property type="term" value="P:molybdate ion transport"/>
    <property type="evidence" value="ECO:0007669"/>
    <property type="project" value="InterPro"/>
</dbReference>
<keyword evidence="6" id="KW-1185">Reference proteome</keyword>
<proteinExistence type="inferred from homology"/>
<dbReference type="GO" id="GO:0030973">
    <property type="term" value="F:molybdate ion binding"/>
    <property type="evidence" value="ECO:0007669"/>
    <property type="project" value="TreeGrafter"/>
</dbReference>
<evidence type="ECO:0000256" key="2">
    <source>
        <dbReference type="ARBA" id="ARBA00022723"/>
    </source>
</evidence>
<evidence type="ECO:0000256" key="1">
    <source>
        <dbReference type="ARBA" id="ARBA00009175"/>
    </source>
</evidence>
<dbReference type="Pfam" id="PF13531">
    <property type="entry name" value="SBP_bac_11"/>
    <property type="match status" value="1"/>
</dbReference>
<dbReference type="Proteomes" id="UP000594468">
    <property type="component" value="Chromosome"/>
</dbReference>
<dbReference type="EMBL" id="CP062983">
    <property type="protein sequence ID" value="QPC85022.1"/>
    <property type="molecule type" value="Genomic_DNA"/>
</dbReference>
<evidence type="ECO:0000256" key="3">
    <source>
        <dbReference type="ARBA" id="ARBA00022729"/>
    </source>
</evidence>
<gene>
    <name evidence="5" type="primary">modA</name>
    <name evidence="5" type="ORF">G4Y79_11835</name>
</gene>
<dbReference type="GO" id="GO:0046872">
    <property type="term" value="F:metal ion binding"/>
    <property type="evidence" value="ECO:0007669"/>
    <property type="project" value="UniProtKB-KW"/>
</dbReference>
<sequence length="249" mass="27153">MNEIKTVFEEEHTHVEVVYQFAGSSTLSAQLLSGAQADVFASANTNQMQRVMEGDLVTSAATRYFAFNRLALITPKEATTPIESVKDLAQPGIQVVLAAPDVPVRTYTDRFLETLSTAYSADYGENFKDAVLANVVSEESNVRLVANRIALGEGDAAFVYMTDVTASIADQVEIIPMPPEANPIASYPIAYLANSASPELAEQFQSFILSEEGQAILLKWGFCVAPEDASYMLDLEEMPEFTANQIRCS</sequence>
<keyword evidence="3" id="KW-0732">Signal</keyword>
<dbReference type="KEGG" id="pmet:G4Y79_11835"/>
<dbReference type="PANTHER" id="PTHR30632:SF0">
    <property type="entry name" value="SULFATE-BINDING PROTEIN"/>
    <property type="match status" value="1"/>
</dbReference>
<dbReference type="PIRSF" id="PIRSF004846">
    <property type="entry name" value="ModA"/>
    <property type="match status" value="1"/>
</dbReference>
<feature type="binding site" evidence="4">
    <location>
        <position position="24"/>
    </location>
    <ligand>
        <name>molybdate</name>
        <dbReference type="ChEBI" id="CHEBI:36264"/>
    </ligand>
</feature>
<evidence type="ECO:0000313" key="6">
    <source>
        <dbReference type="Proteomes" id="UP000594468"/>
    </source>
</evidence>